<dbReference type="RefSeq" id="WP_377172857.1">
    <property type="nucleotide sequence ID" value="NZ_JBHTJC010000005.1"/>
</dbReference>
<comment type="similarity">
    <text evidence="1">Belongs to the 4-hydroxybenzoyl-CoA thioesterase family.</text>
</comment>
<dbReference type="SUPFAM" id="SSF54637">
    <property type="entry name" value="Thioesterase/thiol ester dehydrase-isomerase"/>
    <property type="match status" value="1"/>
</dbReference>
<dbReference type="InterPro" id="IPR029069">
    <property type="entry name" value="HotDog_dom_sf"/>
</dbReference>
<protein>
    <submittedName>
        <fullName evidence="3">Tol-pal system-associated acyl-CoA thioesterase</fullName>
    </submittedName>
</protein>
<name>A0ABW7I608_9RHOB</name>
<sequence length="140" mass="16057">MASDTQSRDARPPHRFDVRVYYEDTDMGGIVYHANYLKFIERARSDWVAGMGIDQREMKERDHLVFAVRRIECDYLLAARFDDRLEVLTEVQSVSGARLVLRQQVLRGAEPVFTATVTVVCLTDTGHPARLPANIRLILH</sequence>
<dbReference type="Gene3D" id="3.10.129.10">
    <property type="entry name" value="Hotdog Thioesterase"/>
    <property type="match status" value="1"/>
</dbReference>
<dbReference type="PANTHER" id="PTHR31793:SF37">
    <property type="entry name" value="ACYL-COA THIOESTER HYDROLASE YBGC"/>
    <property type="match status" value="1"/>
</dbReference>
<dbReference type="InterPro" id="IPR014166">
    <property type="entry name" value="Tol-Pal_acyl-CoA_thioesterase"/>
</dbReference>
<evidence type="ECO:0000256" key="1">
    <source>
        <dbReference type="ARBA" id="ARBA00005953"/>
    </source>
</evidence>
<dbReference type="NCBIfam" id="TIGR02799">
    <property type="entry name" value="thio_ybgC"/>
    <property type="match status" value="1"/>
</dbReference>
<dbReference type="PIRSF" id="PIRSF003230">
    <property type="entry name" value="YbgC"/>
    <property type="match status" value="1"/>
</dbReference>
<proteinExistence type="inferred from homology"/>
<evidence type="ECO:0000256" key="2">
    <source>
        <dbReference type="ARBA" id="ARBA00022801"/>
    </source>
</evidence>
<dbReference type="Pfam" id="PF13279">
    <property type="entry name" value="4HBT_2"/>
    <property type="match status" value="1"/>
</dbReference>
<accession>A0ABW7I608</accession>
<dbReference type="CDD" id="cd00586">
    <property type="entry name" value="4HBT"/>
    <property type="match status" value="1"/>
</dbReference>
<dbReference type="InterPro" id="IPR006684">
    <property type="entry name" value="YbgC/YbaW"/>
</dbReference>
<comment type="caution">
    <text evidence="3">The sequence shown here is derived from an EMBL/GenBank/DDBJ whole genome shotgun (WGS) entry which is preliminary data.</text>
</comment>
<dbReference type="EMBL" id="JBIHMM010000001">
    <property type="protein sequence ID" value="MFH0253586.1"/>
    <property type="molecule type" value="Genomic_DNA"/>
</dbReference>
<evidence type="ECO:0000313" key="4">
    <source>
        <dbReference type="Proteomes" id="UP001607157"/>
    </source>
</evidence>
<dbReference type="InterPro" id="IPR050563">
    <property type="entry name" value="4-hydroxybenzoyl-CoA_TE"/>
</dbReference>
<keyword evidence="2" id="KW-0378">Hydrolase</keyword>
<gene>
    <name evidence="3" type="primary">ybgC</name>
    <name evidence="3" type="ORF">ACGRVM_06765</name>
</gene>
<dbReference type="PANTHER" id="PTHR31793">
    <property type="entry name" value="4-HYDROXYBENZOYL-COA THIOESTERASE FAMILY MEMBER"/>
    <property type="match status" value="1"/>
</dbReference>
<dbReference type="PROSITE" id="PS01328">
    <property type="entry name" value="4HBCOA_THIOESTERASE"/>
    <property type="match status" value="1"/>
</dbReference>
<dbReference type="InterPro" id="IPR008272">
    <property type="entry name" value="HB-CoA_thioesterase_AS"/>
</dbReference>
<keyword evidence="4" id="KW-1185">Reference proteome</keyword>
<organism evidence="3 4">
    <name type="scientific">Roseovarius aquimarinus</name>
    <dbReference type="NCBI Taxonomy" id="1229156"/>
    <lineage>
        <taxon>Bacteria</taxon>
        <taxon>Pseudomonadati</taxon>
        <taxon>Pseudomonadota</taxon>
        <taxon>Alphaproteobacteria</taxon>
        <taxon>Rhodobacterales</taxon>
        <taxon>Roseobacteraceae</taxon>
        <taxon>Roseovarius</taxon>
    </lineage>
</organism>
<reference evidence="3 4" key="1">
    <citation type="submission" date="2024-10" db="EMBL/GenBank/DDBJ databases">
        <authorList>
            <person name="Yang X.-N."/>
        </authorList>
    </citation>
    <scope>NUCLEOTIDE SEQUENCE [LARGE SCALE GENOMIC DNA]</scope>
    <source>
        <strain evidence="3 4">CAU 1059</strain>
    </source>
</reference>
<evidence type="ECO:0000313" key="3">
    <source>
        <dbReference type="EMBL" id="MFH0253586.1"/>
    </source>
</evidence>
<dbReference type="NCBIfam" id="TIGR00051">
    <property type="entry name" value="YbgC/FadM family acyl-CoA thioesterase"/>
    <property type="match status" value="1"/>
</dbReference>
<dbReference type="Proteomes" id="UP001607157">
    <property type="component" value="Unassembled WGS sequence"/>
</dbReference>